<reference evidence="3" key="2">
    <citation type="submission" date="2023-05" db="EMBL/GenBank/DDBJ databases">
        <authorList>
            <person name="Fouks B."/>
        </authorList>
    </citation>
    <scope>NUCLEOTIDE SEQUENCE</scope>
    <source>
        <strain evidence="3">Stay&amp;Tobe</strain>
        <tissue evidence="3">Testes</tissue>
    </source>
</reference>
<comment type="caution">
    <text evidence="3">The sequence shown here is derived from an EMBL/GenBank/DDBJ whole genome shotgun (WGS) entry which is preliminary data.</text>
</comment>
<name>A0AAD7ZZ85_DIPPU</name>
<dbReference type="GO" id="GO:0005737">
    <property type="term" value="C:cytoplasm"/>
    <property type="evidence" value="ECO:0007669"/>
    <property type="project" value="UniProtKB-SubCell"/>
</dbReference>
<dbReference type="GO" id="GO:0005819">
    <property type="term" value="C:spindle"/>
    <property type="evidence" value="ECO:0007669"/>
    <property type="project" value="TreeGrafter"/>
</dbReference>
<dbReference type="InterPro" id="IPR011992">
    <property type="entry name" value="EF-hand-dom_pair"/>
</dbReference>
<dbReference type="InterPro" id="IPR039865">
    <property type="entry name" value="PPP2R3C"/>
</dbReference>
<proteinExistence type="predicted"/>
<sequence length="144" mass="17133">MMEKWTIKTYLDFVLAMENRHEPQSLQYLFRILDINNKGYLDTFCLNYFFRAIQEQMTMHGQEPVPFEDVKDEIFDMVRPADPYRITLKDLLNCGQGDTMISILIDLNGFGLMKIVKQWQLTQVKHLQKYDIQLRGTSEYLILN</sequence>
<dbReference type="AlphaFoldDB" id="A0AAD7ZZ85"/>
<protein>
    <recommendedName>
        <fullName evidence="5">Serine/threonine-protein phosphatase 2A regulatory subunit B'' subunit gamma</fullName>
    </recommendedName>
</protein>
<organism evidence="3 4">
    <name type="scientific">Diploptera punctata</name>
    <name type="common">Pacific beetle cockroach</name>
    <dbReference type="NCBI Taxonomy" id="6984"/>
    <lineage>
        <taxon>Eukaryota</taxon>
        <taxon>Metazoa</taxon>
        <taxon>Ecdysozoa</taxon>
        <taxon>Arthropoda</taxon>
        <taxon>Hexapoda</taxon>
        <taxon>Insecta</taxon>
        <taxon>Pterygota</taxon>
        <taxon>Neoptera</taxon>
        <taxon>Polyneoptera</taxon>
        <taxon>Dictyoptera</taxon>
        <taxon>Blattodea</taxon>
        <taxon>Blaberoidea</taxon>
        <taxon>Blaberidae</taxon>
        <taxon>Diplopterinae</taxon>
        <taxon>Diploptera</taxon>
    </lineage>
</organism>
<dbReference type="Gene3D" id="1.10.238.10">
    <property type="entry name" value="EF-hand"/>
    <property type="match status" value="1"/>
</dbReference>
<dbReference type="SUPFAM" id="SSF47473">
    <property type="entry name" value="EF-hand"/>
    <property type="match status" value="1"/>
</dbReference>
<evidence type="ECO:0000256" key="1">
    <source>
        <dbReference type="ARBA" id="ARBA00004496"/>
    </source>
</evidence>
<keyword evidence="4" id="KW-1185">Reference proteome</keyword>
<dbReference type="GO" id="GO:0035303">
    <property type="term" value="P:regulation of dephosphorylation"/>
    <property type="evidence" value="ECO:0007669"/>
    <property type="project" value="InterPro"/>
</dbReference>
<keyword evidence="2" id="KW-0963">Cytoplasm</keyword>
<dbReference type="EMBL" id="JASPKZ010004937">
    <property type="protein sequence ID" value="KAJ9589488.1"/>
    <property type="molecule type" value="Genomic_DNA"/>
</dbReference>
<dbReference type="PANTHER" id="PTHR12085">
    <property type="entry name" value="SERINE/THREONINE-PROTEIN PHOSPHATASE 2A REGULATORY SUBUNIT B'' SUBUNIT GAMMA"/>
    <property type="match status" value="1"/>
</dbReference>
<dbReference type="GO" id="GO:0000226">
    <property type="term" value="P:microtubule cytoskeleton organization"/>
    <property type="evidence" value="ECO:0007669"/>
    <property type="project" value="TreeGrafter"/>
</dbReference>
<dbReference type="GO" id="GO:0030865">
    <property type="term" value="P:cortical cytoskeleton organization"/>
    <property type="evidence" value="ECO:0007669"/>
    <property type="project" value="TreeGrafter"/>
</dbReference>
<evidence type="ECO:0000256" key="2">
    <source>
        <dbReference type="ARBA" id="ARBA00022490"/>
    </source>
</evidence>
<accession>A0AAD7ZZ85</accession>
<evidence type="ECO:0000313" key="3">
    <source>
        <dbReference type="EMBL" id="KAJ9589488.1"/>
    </source>
</evidence>
<dbReference type="Proteomes" id="UP001233999">
    <property type="component" value="Unassembled WGS sequence"/>
</dbReference>
<dbReference type="PANTHER" id="PTHR12085:SF3">
    <property type="entry name" value="SERINE_THREONINE-PROTEIN PHOSPHATASE 2A REGULATORY SUBUNIT B'' SUBUNIT GAMMA"/>
    <property type="match status" value="1"/>
</dbReference>
<reference evidence="3" key="1">
    <citation type="journal article" date="2023" name="IScience">
        <title>Live-bearing cockroach genome reveals convergent evolutionary mechanisms linked to viviparity in insects and beyond.</title>
        <authorList>
            <person name="Fouks B."/>
            <person name="Harrison M.C."/>
            <person name="Mikhailova A.A."/>
            <person name="Marchal E."/>
            <person name="English S."/>
            <person name="Carruthers M."/>
            <person name="Jennings E.C."/>
            <person name="Chiamaka E.L."/>
            <person name="Frigard R.A."/>
            <person name="Pippel M."/>
            <person name="Attardo G.M."/>
            <person name="Benoit J.B."/>
            <person name="Bornberg-Bauer E."/>
            <person name="Tobe S.S."/>
        </authorList>
    </citation>
    <scope>NUCLEOTIDE SEQUENCE</scope>
    <source>
        <strain evidence="3">Stay&amp;Tobe</strain>
    </source>
</reference>
<comment type="subcellular location">
    <subcellularLocation>
        <location evidence="1">Cytoplasm</location>
    </subcellularLocation>
</comment>
<evidence type="ECO:0000313" key="4">
    <source>
        <dbReference type="Proteomes" id="UP001233999"/>
    </source>
</evidence>
<evidence type="ECO:0008006" key="5">
    <source>
        <dbReference type="Google" id="ProtNLM"/>
    </source>
</evidence>
<gene>
    <name evidence="3" type="ORF">L9F63_017305</name>
</gene>
<dbReference type="GO" id="GO:0005813">
    <property type="term" value="C:centrosome"/>
    <property type="evidence" value="ECO:0007669"/>
    <property type="project" value="TreeGrafter"/>
</dbReference>